<dbReference type="SUPFAM" id="SSF49299">
    <property type="entry name" value="PKD domain"/>
    <property type="match status" value="3"/>
</dbReference>
<dbReference type="RefSeq" id="WP_142600706.1">
    <property type="nucleotide sequence ID" value="NZ_FXSZ01000001.1"/>
</dbReference>
<dbReference type="Pfam" id="PF18911">
    <property type="entry name" value="PKD_4"/>
    <property type="match status" value="3"/>
</dbReference>
<dbReference type="PROSITE" id="PS50093">
    <property type="entry name" value="PKD"/>
    <property type="match status" value="3"/>
</dbReference>
<reference evidence="2 3" key="1">
    <citation type="submission" date="2017-05" db="EMBL/GenBank/DDBJ databases">
        <authorList>
            <person name="Varghese N."/>
            <person name="Submissions S."/>
        </authorList>
    </citation>
    <scope>NUCLEOTIDE SEQUENCE [LARGE SCALE GENOMIC DNA]</scope>
    <source>
        <strain evidence="2 3">DSM 21342</strain>
    </source>
</reference>
<feature type="domain" description="PKD" evidence="1">
    <location>
        <begin position="597"/>
        <end position="678"/>
    </location>
</feature>
<dbReference type="InterPro" id="IPR035986">
    <property type="entry name" value="PKD_dom_sf"/>
</dbReference>
<evidence type="ECO:0000259" key="1">
    <source>
        <dbReference type="PROSITE" id="PS50093"/>
    </source>
</evidence>
<protein>
    <submittedName>
        <fullName evidence="2">Gliding motility-associated C-terminal domain-containing protein</fullName>
    </submittedName>
</protein>
<dbReference type="OrthoDB" id="7794186at2"/>
<sequence length="1213" mass="132588">MRERIWPYRLALLFFITFTFTLKSNAQGTSNKGTDFWVPYAGHIDNTNSRLTLFITSEYAANVRIRAIGLDSLVSIQPNEAKAIVINPKIYNVYVGTSDGIDIGKAIHVTSDKPAIVYSHISYAARSAACLVYPTNTLGNNYYAISYVQLPDTKAELRSSQFTIVGVEDGTEIEVTPTQDSRGNSSHKANLPFTITLNAGDVYQYQSQFDLSGSRFRTVNGCKPFSVFSGSSKNGFCEDGNTVNPNNPSGQDNLYQQLLPVSAWGKNFVAAPFYNTLHGSWDIYRIQVAEDNTTINVNGSTTSANGDMLNNPYAKGSIITFKSQSSAIIQADKPISVTQFQTSQNCNPNNRTNVLYPGDPEMTILNPIEQTLKDVTVYSAISTPSAPTNITSHYINIIIKTSGASTLTVDGASFGSNPAGASFAVNKFIPINNEYSYIVVDVSQSSNINPTHRIKAEVGFVAIAYGYGNVESYGYLAGSDLKNLSKFIEPENVVTKEPLTGGCVNTPFNLFVTLPYKTTSLKWDLGNGTIVTDPNPDAHFIVQTVNGETLYKYSYVSSNISYNQAGTYVIKAMVVNPAPIACTADEVIELNYEVFALPVASFEVMNPQCKDAAISFTDKSSGNGKAIKKWIWDFGDGTQPEVRLNADPFTHTFTSGGDFQVKLSVEAETGCASATQYVKTVHIKELPVVQMQVSQPDCESQEIKFIDKSFTAEGVITKWAWNFGDSLSTSNFSNLQNPSHIFTKTGKYNVTLTTETDLGCVNKLTNEVTVNAVPVADFITPDICITDAAADFKNITSITDGSDANLSYLWNFGDPASGARNTATTRDATHLYPREGEFTVTLTVTSNKGCVSSAEKKFIVNGLSPVSEFASNTSSTCSGMEVTFEDKSTVSPGKVVRLEWYFDETDHQGNSAYKLVELKPDLVTDRKYTFKYPETHNLTPKAIDIRLRAFSGTLCFSDKIHQITIKGIPGIEFNPIKNMCINDAPFMLNAKEIYGFAGSSSYSGPGVSANGLFDPKVAGLGSHTITYSFTTNDGCSAEKSQTFTIYPNPEVDAGNDVTVLKGGEVQLNAISPSMNIRYKWTPSTGLSNDTIPNPVAFPEKETKYRVTVYSGSGCIATDDVTVYVKENPVIPNAFSPNGDGINDKWEIDYLETWENADILVFNRYGQLVFSAKKYSTPWDGTYKGIEIPVGVYYYVINPNNGRKNRTGSITVVR</sequence>
<name>A0A521AKR8_9SPHI</name>
<dbReference type="NCBIfam" id="TIGR04131">
    <property type="entry name" value="Bac_Flav_CTERM"/>
    <property type="match status" value="1"/>
</dbReference>
<evidence type="ECO:0000313" key="2">
    <source>
        <dbReference type="EMBL" id="SMO35260.1"/>
    </source>
</evidence>
<dbReference type="AlphaFoldDB" id="A0A521AKR8"/>
<dbReference type="InterPro" id="IPR013783">
    <property type="entry name" value="Ig-like_fold"/>
</dbReference>
<accession>A0A521AKR8</accession>
<dbReference type="PANTHER" id="PTHR46534">
    <property type="entry name" value="IGGFC_BINDING DOMAIN-CONTAINING PROTEIN"/>
    <property type="match status" value="1"/>
</dbReference>
<dbReference type="CDD" id="cd00146">
    <property type="entry name" value="PKD"/>
    <property type="match status" value="3"/>
</dbReference>
<organism evidence="2 3">
    <name type="scientific">Solitalea koreensis</name>
    <dbReference type="NCBI Taxonomy" id="543615"/>
    <lineage>
        <taxon>Bacteria</taxon>
        <taxon>Pseudomonadati</taxon>
        <taxon>Bacteroidota</taxon>
        <taxon>Sphingobacteriia</taxon>
        <taxon>Sphingobacteriales</taxon>
        <taxon>Sphingobacteriaceae</taxon>
        <taxon>Solitalea</taxon>
    </lineage>
</organism>
<gene>
    <name evidence="2" type="ORF">SAMN06265350_101199</name>
</gene>
<dbReference type="PANTHER" id="PTHR46534:SF1">
    <property type="entry name" value="IGGFC-BINDING PROTEIN N-TERMINAL DOMAIN-CONTAINING PROTEIN"/>
    <property type="match status" value="1"/>
</dbReference>
<dbReference type="Pfam" id="PF17517">
    <property type="entry name" value="IgGFc_binding"/>
    <property type="match status" value="1"/>
</dbReference>
<feature type="domain" description="PKD" evidence="1">
    <location>
        <begin position="686"/>
        <end position="770"/>
    </location>
</feature>
<dbReference type="SMART" id="SM00089">
    <property type="entry name" value="PKD"/>
    <property type="match status" value="4"/>
</dbReference>
<dbReference type="Proteomes" id="UP000315971">
    <property type="component" value="Unassembled WGS sequence"/>
</dbReference>
<dbReference type="EMBL" id="FXSZ01000001">
    <property type="protein sequence ID" value="SMO35260.1"/>
    <property type="molecule type" value="Genomic_DNA"/>
</dbReference>
<dbReference type="InterPro" id="IPR026341">
    <property type="entry name" value="T9SS_type_B"/>
</dbReference>
<dbReference type="InterPro" id="IPR035234">
    <property type="entry name" value="IgGFc-bd_N"/>
</dbReference>
<proteinExistence type="predicted"/>
<feature type="domain" description="PKD" evidence="1">
    <location>
        <begin position="801"/>
        <end position="860"/>
    </location>
</feature>
<dbReference type="Gene3D" id="2.60.40.10">
    <property type="entry name" value="Immunoglobulins"/>
    <property type="match status" value="3"/>
</dbReference>
<dbReference type="Pfam" id="PF13585">
    <property type="entry name" value="CHU_C"/>
    <property type="match status" value="1"/>
</dbReference>
<dbReference type="InterPro" id="IPR022409">
    <property type="entry name" value="PKD/Chitinase_dom"/>
</dbReference>
<dbReference type="InterPro" id="IPR000601">
    <property type="entry name" value="PKD_dom"/>
</dbReference>
<evidence type="ECO:0000313" key="3">
    <source>
        <dbReference type="Proteomes" id="UP000315971"/>
    </source>
</evidence>
<keyword evidence="3" id="KW-1185">Reference proteome</keyword>